<accession>A0A8E2EL38</accession>
<dbReference type="Gene3D" id="4.10.240.10">
    <property type="entry name" value="Zn(2)-C6 fungal-type DNA-binding domain"/>
    <property type="match status" value="1"/>
</dbReference>
<keyword evidence="9" id="KW-1185">Reference proteome</keyword>
<evidence type="ECO:0000256" key="6">
    <source>
        <dbReference type="SAM" id="MobiDB-lite"/>
    </source>
</evidence>
<dbReference type="PANTHER" id="PTHR31845">
    <property type="entry name" value="FINGER DOMAIN PROTEIN, PUTATIVE-RELATED"/>
    <property type="match status" value="1"/>
</dbReference>
<dbReference type="Pfam" id="PF00172">
    <property type="entry name" value="Zn_clus"/>
    <property type="match status" value="1"/>
</dbReference>
<dbReference type="GO" id="GO:0000981">
    <property type="term" value="F:DNA-binding transcription factor activity, RNA polymerase II-specific"/>
    <property type="evidence" value="ECO:0007669"/>
    <property type="project" value="InterPro"/>
</dbReference>
<feature type="compositionally biased region" description="Polar residues" evidence="6">
    <location>
        <begin position="131"/>
        <end position="157"/>
    </location>
</feature>
<gene>
    <name evidence="8" type="ORF">K432DRAFT_285613</name>
</gene>
<dbReference type="GO" id="GO:0005634">
    <property type="term" value="C:nucleus"/>
    <property type="evidence" value="ECO:0007669"/>
    <property type="project" value="UniProtKB-SubCell"/>
</dbReference>
<feature type="region of interest" description="Disordered" evidence="6">
    <location>
        <begin position="131"/>
        <end position="163"/>
    </location>
</feature>
<keyword evidence="4" id="KW-0804">Transcription</keyword>
<organism evidence="8 9">
    <name type="scientific">Lepidopterella palustris CBS 459.81</name>
    <dbReference type="NCBI Taxonomy" id="1314670"/>
    <lineage>
        <taxon>Eukaryota</taxon>
        <taxon>Fungi</taxon>
        <taxon>Dikarya</taxon>
        <taxon>Ascomycota</taxon>
        <taxon>Pezizomycotina</taxon>
        <taxon>Dothideomycetes</taxon>
        <taxon>Pleosporomycetidae</taxon>
        <taxon>Mytilinidiales</taxon>
        <taxon>Argynnaceae</taxon>
        <taxon>Lepidopterella</taxon>
    </lineage>
</organism>
<dbReference type="PROSITE" id="PS00463">
    <property type="entry name" value="ZN2_CY6_FUNGAL_1"/>
    <property type="match status" value="1"/>
</dbReference>
<evidence type="ECO:0000259" key="7">
    <source>
        <dbReference type="PROSITE" id="PS50048"/>
    </source>
</evidence>
<feature type="compositionally biased region" description="Basic and acidic residues" evidence="6">
    <location>
        <begin position="1"/>
        <end position="17"/>
    </location>
</feature>
<keyword evidence="3" id="KW-0238">DNA-binding</keyword>
<dbReference type="InterPro" id="IPR001138">
    <property type="entry name" value="Zn2Cys6_DnaBD"/>
</dbReference>
<sequence>MTHSEHPGRQSREDRTGDLGVSSKSETSRLPTFFSQQLTTMDARPGAGYACERCRRQKSRCVPTDVAGLCQRCKKAGVDCVKHSDLRTKIIRPRASRSSVSAETNRMAEMEKKIERLSAIVSANAIGQSLASAHSTPQTSAHPGRLTQQISSPSPYSTPADANGIDGEDSRNWFWEHLTRSTPGLERTADATSRAISIVQIELLLENYRTMMDFFPFVTIPNEESCRDMVKGRPMLTFAMIIAASFSNPSVQAALSHDFRWFAMAKVMNGEKSLDLLQSILVFLAWQHHYMDPKAASVYMLLQICVGLVVDLGIDRDPAASQVQHPQDEQYGDRRRAYLGCYYLSCGLNIMGLDRPRNLPYANIIHQHAIDIHNAMEYPSDEVILPLIEVYRCIEDIEETFTGRYPVEKEVLHLKSQLKRLEFHWDTMRRLSVSPNDVSAKFITLNWSQMAAKIYLYKSNLSLTTQPSSSTSSPIASSAPSSAFQLYLHTSCLRAVEDFLDTALDATPDQFQYLSLVDWVSLLSALILLGKLAQDVTPVPGWDAADLLLYEKLDNYLDKLGAQMPSPSTSQPMGAPEDLFTDFRRTAAHMKATLRKPTAAPAAGHSNGLAGGFTAVNGGDAAGMVDQVAGAIPWDSFMTGF</sequence>
<evidence type="ECO:0000256" key="1">
    <source>
        <dbReference type="ARBA" id="ARBA00004123"/>
    </source>
</evidence>
<dbReference type="Proteomes" id="UP000250266">
    <property type="component" value="Unassembled WGS sequence"/>
</dbReference>
<dbReference type="SMART" id="SM00066">
    <property type="entry name" value="GAL4"/>
    <property type="match status" value="1"/>
</dbReference>
<dbReference type="CDD" id="cd12148">
    <property type="entry name" value="fungal_TF_MHR"/>
    <property type="match status" value="1"/>
</dbReference>
<keyword evidence="5" id="KW-0539">Nucleus</keyword>
<dbReference type="AlphaFoldDB" id="A0A8E2EL38"/>
<dbReference type="CDD" id="cd00067">
    <property type="entry name" value="GAL4"/>
    <property type="match status" value="1"/>
</dbReference>
<dbReference type="OrthoDB" id="5226580at2759"/>
<name>A0A8E2EL38_9PEZI</name>
<evidence type="ECO:0000256" key="5">
    <source>
        <dbReference type="ARBA" id="ARBA00023242"/>
    </source>
</evidence>
<dbReference type="PANTHER" id="PTHR31845:SF10">
    <property type="entry name" value="ZN(II)2CYS6 TRANSCRIPTION FACTOR (EUROFUNG)"/>
    <property type="match status" value="1"/>
</dbReference>
<feature type="domain" description="Zn(2)-C6 fungal-type" evidence="7">
    <location>
        <begin position="50"/>
        <end position="82"/>
    </location>
</feature>
<dbReference type="GO" id="GO:0008270">
    <property type="term" value="F:zinc ion binding"/>
    <property type="evidence" value="ECO:0007669"/>
    <property type="project" value="InterPro"/>
</dbReference>
<dbReference type="GO" id="GO:0000976">
    <property type="term" value="F:transcription cis-regulatory region binding"/>
    <property type="evidence" value="ECO:0007669"/>
    <property type="project" value="TreeGrafter"/>
</dbReference>
<feature type="region of interest" description="Disordered" evidence="6">
    <location>
        <begin position="1"/>
        <end position="32"/>
    </location>
</feature>
<feature type="compositionally biased region" description="Polar residues" evidence="6">
    <location>
        <begin position="22"/>
        <end position="32"/>
    </location>
</feature>
<dbReference type="InterPro" id="IPR051089">
    <property type="entry name" value="prtT"/>
</dbReference>
<dbReference type="InterPro" id="IPR036864">
    <property type="entry name" value="Zn2-C6_fun-type_DNA-bd_sf"/>
</dbReference>
<protein>
    <recommendedName>
        <fullName evidence="7">Zn(2)-C6 fungal-type domain-containing protein</fullName>
    </recommendedName>
</protein>
<proteinExistence type="predicted"/>
<evidence type="ECO:0000313" key="8">
    <source>
        <dbReference type="EMBL" id="OCK86052.1"/>
    </source>
</evidence>
<comment type="subcellular location">
    <subcellularLocation>
        <location evidence="1">Nucleus</location>
    </subcellularLocation>
</comment>
<dbReference type="PROSITE" id="PS50048">
    <property type="entry name" value="ZN2_CY6_FUNGAL_2"/>
    <property type="match status" value="1"/>
</dbReference>
<evidence type="ECO:0000256" key="4">
    <source>
        <dbReference type="ARBA" id="ARBA00023163"/>
    </source>
</evidence>
<evidence type="ECO:0000256" key="2">
    <source>
        <dbReference type="ARBA" id="ARBA00023015"/>
    </source>
</evidence>
<evidence type="ECO:0000313" key="9">
    <source>
        <dbReference type="Proteomes" id="UP000250266"/>
    </source>
</evidence>
<dbReference type="SUPFAM" id="SSF57701">
    <property type="entry name" value="Zn2/Cys6 DNA-binding domain"/>
    <property type="match status" value="1"/>
</dbReference>
<reference evidence="8 9" key="1">
    <citation type="journal article" date="2016" name="Nat. Commun.">
        <title>Ectomycorrhizal ecology is imprinted in the genome of the dominant symbiotic fungus Cenococcum geophilum.</title>
        <authorList>
            <consortium name="DOE Joint Genome Institute"/>
            <person name="Peter M."/>
            <person name="Kohler A."/>
            <person name="Ohm R.A."/>
            <person name="Kuo A."/>
            <person name="Krutzmann J."/>
            <person name="Morin E."/>
            <person name="Arend M."/>
            <person name="Barry K.W."/>
            <person name="Binder M."/>
            <person name="Choi C."/>
            <person name="Clum A."/>
            <person name="Copeland A."/>
            <person name="Grisel N."/>
            <person name="Haridas S."/>
            <person name="Kipfer T."/>
            <person name="LaButti K."/>
            <person name="Lindquist E."/>
            <person name="Lipzen A."/>
            <person name="Maire R."/>
            <person name="Meier B."/>
            <person name="Mihaltcheva S."/>
            <person name="Molinier V."/>
            <person name="Murat C."/>
            <person name="Poggeler S."/>
            <person name="Quandt C.A."/>
            <person name="Sperisen C."/>
            <person name="Tritt A."/>
            <person name="Tisserant E."/>
            <person name="Crous P.W."/>
            <person name="Henrissat B."/>
            <person name="Nehls U."/>
            <person name="Egli S."/>
            <person name="Spatafora J.W."/>
            <person name="Grigoriev I.V."/>
            <person name="Martin F.M."/>
        </authorList>
    </citation>
    <scope>NUCLEOTIDE SEQUENCE [LARGE SCALE GENOMIC DNA]</scope>
    <source>
        <strain evidence="8 9">CBS 459.81</strain>
    </source>
</reference>
<dbReference type="EMBL" id="KV744810">
    <property type="protein sequence ID" value="OCK86052.1"/>
    <property type="molecule type" value="Genomic_DNA"/>
</dbReference>
<evidence type="ECO:0000256" key="3">
    <source>
        <dbReference type="ARBA" id="ARBA00023125"/>
    </source>
</evidence>
<keyword evidence="2" id="KW-0805">Transcription regulation</keyword>